<keyword evidence="1" id="KW-0472">Membrane</keyword>
<keyword evidence="1" id="KW-0812">Transmembrane</keyword>
<sequence>MNENATLCSIVGNADPIGKLPTIKLTFRYQAEARPVFLEATYNLKRIMIALYRIILANLQGLLFFVGN</sequence>
<keyword evidence="1" id="KW-1133">Transmembrane helix</keyword>
<keyword evidence="3" id="KW-1185">Reference proteome</keyword>
<reference evidence="3" key="1">
    <citation type="submission" date="2019-04" db="EMBL/GenBank/DDBJ databases">
        <title>Friends and foes A comparative genomics studyof 23 Aspergillus species from section Flavi.</title>
        <authorList>
            <consortium name="DOE Joint Genome Institute"/>
            <person name="Kjaerbolling I."/>
            <person name="Vesth T."/>
            <person name="Frisvad J.C."/>
            <person name="Nybo J.L."/>
            <person name="Theobald S."/>
            <person name="Kildgaard S."/>
            <person name="Isbrandt T."/>
            <person name="Kuo A."/>
            <person name="Sato A."/>
            <person name="Lyhne E.K."/>
            <person name="Kogle M.E."/>
            <person name="Wiebenga A."/>
            <person name="Kun R.S."/>
            <person name="Lubbers R.J."/>
            <person name="Makela M.R."/>
            <person name="Barry K."/>
            <person name="Chovatia M."/>
            <person name="Clum A."/>
            <person name="Daum C."/>
            <person name="Haridas S."/>
            <person name="He G."/>
            <person name="LaButti K."/>
            <person name="Lipzen A."/>
            <person name="Mondo S."/>
            <person name="Riley R."/>
            <person name="Salamov A."/>
            <person name="Simmons B.A."/>
            <person name="Magnuson J.K."/>
            <person name="Henrissat B."/>
            <person name="Mortensen U.H."/>
            <person name="Larsen T.O."/>
            <person name="Devries R.P."/>
            <person name="Grigoriev I.V."/>
            <person name="Machida M."/>
            <person name="Baker S.E."/>
            <person name="Andersen M.R."/>
        </authorList>
    </citation>
    <scope>NUCLEOTIDE SEQUENCE [LARGE SCALE GENOMIC DNA]</scope>
    <source>
        <strain evidence="3">CBS 130015</strain>
    </source>
</reference>
<dbReference type="Proteomes" id="UP000325433">
    <property type="component" value="Unassembled WGS sequence"/>
</dbReference>
<dbReference type="EMBL" id="ML738324">
    <property type="protein sequence ID" value="KAE8313548.1"/>
    <property type="molecule type" value="Genomic_DNA"/>
</dbReference>
<feature type="transmembrane region" description="Helical" evidence="1">
    <location>
        <begin position="47"/>
        <end position="66"/>
    </location>
</feature>
<evidence type="ECO:0000256" key="1">
    <source>
        <dbReference type="SAM" id="Phobius"/>
    </source>
</evidence>
<organism evidence="2 3">
    <name type="scientific">Aspergillus transmontanensis</name>
    <dbReference type="NCBI Taxonomy" id="1034304"/>
    <lineage>
        <taxon>Eukaryota</taxon>
        <taxon>Fungi</taxon>
        <taxon>Dikarya</taxon>
        <taxon>Ascomycota</taxon>
        <taxon>Pezizomycotina</taxon>
        <taxon>Eurotiomycetes</taxon>
        <taxon>Eurotiomycetidae</taxon>
        <taxon>Eurotiales</taxon>
        <taxon>Aspergillaceae</taxon>
        <taxon>Aspergillus</taxon>
        <taxon>Aspergillus subgen. Circumdati</taxon>
    </lineage>
</organism>
<protein>
    <submittedName>
        <fullName evidence="2">Uncharacterized protein</fullName>
    </submittedName>
</protein>
<evidence type="ECO:0000313" key="3">
    <source>
        <dbReference type="Proteomes" id="UP000325433"/>
    </source>
</evidence>
<name>A0A5N6VZ06_9EURO</name>
<dbReference type="AlphaFoldDB" id="A0A5N6VZ06"/>
<evidence type="ECO:0000313" key="2">
    <source>
        <dbReference type="EMBL" id="KAE8313548.1"/>
    </source>
</evidence>
<proteinExistence type="predicted"/>
<gene>
    <name evidence="2" type="ORF">BDV41DRAFT_536222</name>
</gene>
<accession>A0A5N6VZ06</accession>